<dbReference type="GO" id="GO:0015031">
    <property type="term" value="P:protein transport"/>
    <property type="evidence" value="ECO:0007669"/>
    <property type="project" value="UniProtKB-KW"/>
</dbReference>
<evidence type="ECO:0000313" key="10">
    <source>
        <dbReference type="EMBL" id="AID37389.1"/>
    </source>
</evidence>
<evidence type="ECO:0000256" key="6">
    <source>
        <dbReference type="ARBA" id="ARBA00023010"/>
    </source>
</evidence>
<dbReference type="EMBL" id="CP006873">
    <property type="protein sequence ID" value="AID37389.1"/>
    <property type="molecule type" value="Genomic_DNA"/>
</dbReference>
<sequence>MQLLFINFEESFFILLVAFLIFGPQKMPYIARSLGKNLRYFHNVTQEMQRAIWEVTEKSPYNTVSKEPKTKSNEIDENLS</sequence>
<dbReference type="Pfam" id="PF02416">
    <property type="entry name" value="TatA_B_E"/>
    <property type="match status" value="1"/>
</dbReference>
<dbReference type="KEGG" id="elv:FNIIJ_091"/>
<feature type="region of interest" description="Disordered" evidence="8">
    <location>
        <begin position="61"/>
        <end position="80"/>
    </location>
</feature>
<dbReference type="STRING" id="1415657.FNIIJ_091"/>
<dbReference type="Gene3D" id="1.20.5.3310">
    <property type="match status" value="1"/>
</dbReference>
<evidence type="ECO:0000256" key="1">
    <source>
        <dbReference type="ARBA" id="ARBA00004167"/>
    </source>
</evidence>
<evidence type="ECO:0000256" key="4">
    <source>
        <dbReference type="ARBA" id="ARBA00022927"/>
    </source>
</evidence>
<keyword evidence="5 9" id="KW-1133">Transmembrane helix</keyword>
<dbReference type="Proteomes" id="UP000027148">
    <property type="component" value="Chromosome"/>
</dbReference>
<evidence type="ECO:0000256" key="9">
    <source>
        <dbReference type="SAM" id="Phobius"/>
    </source>
</evidence>
<dbReference type="RefSeq" id="WP_038436096.1">
    <property type="nucleotide sequence ID" value="NZ_CP006873.1"/>
</dbReference>
<keyword evidence="11" id="KW-1185">Reference proteome</keyword>
<evidence type="ECO:0000313" key="11">
    <source>
        <dbReference type="Proteomes" id="UP000027148"/>
    </source>
</evidence>
<keyword evidence="7 9" id="KW-0472">Membrane</keyword>
<evidence type="ECO:0000256" key="3">
    <source>
        <dbReference type="ARBA" id="ARBA00022692"/>
    </source>
</evidence>
<keyword evidence="2" id="KW-0813">Transport</keyword>
<evidence type="ECO:0000256" key="5">
    <source>
        <dbReference type="ARBA" id="ARBA00022989"/>
    </source>
</evidence>
<dbReference type="InterPro" id="IPR003369">
    <property type="entry name" value="TatA/B/E"/>
</dbReference>
<evidence type="ECO:0000256" key="2">
    <source>
        <dbReference type="ARBA" id="ARBA00022448"/>
    </source>
</evidence>
<dbReference type="GO" id="GO:0016020">
    <property type="term" value="C:membrane"/>
    <property type="evidence" value="ECO:0007669"/>
    <property type="project" value="UniProtKB-ARBA"/>
</dbReference>
<evidence type="ECO:0000256" key="7">
    <source>
        <dbReference type="ARBA" id="ARBA00023136"/>
    </source>
</evidence>
<keyword evidence="3 9" id="KW-0812">Transmembrane</keyword>
<feature type="transmembrane region" description="Helical" evidence="9">
    <location>
        <begin position="12"/>
        <end position="31"/>
    </location>
</feature>
<organism evidence="10 11">
    <name type="scientific">Candidatus Walczuchella monophlebidarum</name>
    <dbReference type="NCBI Taxonomy" id="1415657"/>
    <lineage>
        <taxon>Bacteria</taxon>
        <taxon>Pseudomonadati</taxon>
        <taxon>Bacteroidota</taxon>
        <taxon>Flavobacteriia</taxon>
        <taxon>Flavobacteriales</taxon>
        <taxon>Candidatus Walczuchella</taxon>
    </lineage>
</organism>
<gene>
    <name evidence="10" type="primary">tatA</name>
    <name evidence="10" type="ORF">FNIIJ_091</name>
</gene>
<reference evidence="10 11" key="1">
    <citation type="journal article" date="2014" name="Genome Biol. Evol.">
        <title>Genome sequence of "Candidatus Walczuchella monophlebidarum" the flavobacterial endosymbiont of Llaveia axin axin (Hemiptera: Coccoidea: Monophlebidae).</title>
        <authorList>
            <person name="Rosas-Perez T."/>
            <person name="Rosenblueth M."/>
            <person name="Rincon-Rosales R."/>
            <person name="Mora J."/>
            <person name="Martinez-Romero E."/>
        </authorList>
    </citation>
    <scope>NUCLEOTIDE SEQUENCE [LARGE SCALE GENOMIC DNA]</scope>
    <source>
        <strain evidence="10">FNIIJ</strain>
    </source>
</reference>
<dbReference type="AlphaFoldDB" id="A0A068DSM7"/>
<accession>A0A068DSM7</accession>
<keyword evidence="4" id="KW-0653">Protein transport</keyword>
<comment type="subcellular location">
    <subcellularLocation>
        <location evidence="1">Membrane</location>
        <topology evidence="1">Single-pass membrane protein</topology>
    </subcellularLocation>
</comment>
<name>A0A068DSM7_9FLAO</name>
<evidence type="ECO:0000256" key="8">
    <source>
        <dbReference type="SAM" id="MobiDB-lite"/>
    </source>
</evidence>
<keyword evidence="6" id="KW-0811">Translocation</keyword>
<protein>
    <submittedName>
        <fullName evidence="10">Putative Sec-independent-protein-translocase protein TatA/E</fullName>
    </submittedName>
</protein>
<proteinExistence type="predicted"/>
<dbReference type="HOGENOM" id="CLU_086034_1_5_10"/>
<dbReference type="OrthoDB" id="1525160at2"/>